<evidence type="ECO:0000313" key="2">
    <source>
        <dbReference type="Proteomes" id="UP001732700"/>
    </source>
</evidence>
<accession>A0ACD5T9X1</accession>
<evidence type="ECO:0000313" key="1">
    <source>
        <dbReference type="EnsemblPlants" id="AVESA.00010b.r2.1AG0016830.1.CDS.1"/>
    </source>
</evidence>
<proteinExistence type="predicted"/>
<reference evidence="1" key="2">
    <citation type="submission" date="2025-09" db="UniProtKB">
        <authorList>
            <consortium name="EnsemblPlants"/>
        </authorList>
    </citation>
    <scope>IDENTIFICATION</scope>
</reference>
<sequence length="207" mass="22790">MSSASAAGGKPSGSASAIAAASTSGYHILKIDGYSRTKGTPNGEALKSSQFAVGGHRWRLSYYPNSYKSDSADYISVYLQLDENVTEDVKAQYKINFANLVEKQPSWTSRTVRNFPSQGIWGYPQFIKRENFEKSEHLKDDCFTIRCDVVVIHDISTKETTAPKFVSVPPPELNQHLCELFKTEKGADVVFEVGGETIAAHRCVLAS</sequence>
<name>A0ACD5T9X1_AVESA</name>
<dbReference type="Proteomes" id="UP001732700">
    <property type="component" value="Chromosome 1A"/>
</dbReference>
<keyword evidence="2" id="KW-1185">Reference proteome</keyword>
<organism evidence="1 2">
    <name type="scientific">Avena sativa</name>
    <name type="common">Oat</name>
    <dbReference type="NCBI Taxonomy" id="4498"/>
    <lineage>
        <taxon>Eukaryota</taxon>
        <taxon>Viridiplantae</taxon>
        <taxon>Streptophyta</taxon>
        <taxon>Embryophyta</taxon>
        <taxon>Tracheophyta</taxon>
        <taxon>Spermatophyta</taxon>
        <taxon>Magnoliopsida</taxon>
        <taxon>Liliopsida</taxon>
        <taxon>Poales</taxon>
        <taxon>Poaceae</taxon>
        <taxon>BOP clade</taxon>
        <taxon>Pooideae</taxon>
        <taxon>Poodae</taxon>
        <taxon>Poeae</taxon>
        <taxon>Poeae Chloroplast Group 1 (Aveneae type)</taxon>
        <taxon>Aveninae</taxon>
        <taxon>Avena</taxon>
    </lineage>
</organism>
<reference evidence="1" key="1">
    <citation type="submission" date="2021-05" db="EMBL/GenBank/DDBJ databases">
        <authorList>
            <person name="Scholz U."/>
            <person name="Mascher M."/>
            <person name="Fiebig A."/>
        </authorList>
    </citation>
    <scope>NUCLEOTIDE SEQUENCE [LARGE SCALE GENOMIC DNA]</scope>
</reference>
<dbReference type="EnsemblPlants" id="AVESA.00010b.r2.1AG0016830.1">
    <property type="protein sequence ID" value="AVESA.00010b.r2.1AG0016830.1.CDS.1"/>
    <property type="gene ID" value="AVESA.00010b.r2.1AG0016830"/>
</dbReference>
<protein>
    <submittedName>
        <fullName evidence="1">Uncharacterized protein</fullName>
    </submittedName>
</protein>